<keyword evidence="5" id="KW-0699">rRNA-binding</keyword>
<dbReference type="InterPro" id="IPR035987">
    <property type="entry name" value="Ribosomal_uS8_sf"/>
</dbReference>
<evidence type="ECO:0000313" key="7">
    <source>
        <dbReference type="EMBL" id="OHA46209.1"/>
    </source>
</evidence>
<comment type="caution">
    <text evidence="7">The sequence shown here is derived from an EMBL/GenBank/DDBJ whole genome shotgun (WGS) entry which is preliminary data.</text>
</comment>
<dbReference type="EMBL" id="MHSR01000019">
    <property type="protein sequence ID" value="OHA46209.1"/>
    <property type="molecule type" value="Genomic_DNA"/>
</dbReference>
<keyword evidence="3 5" id="KW-0687">Ribonucleoprotein</keyword>
<dbReference type="GO" id="GO:0006412">
    <property type="term" value="P:translation"/>
    <property type="evidence" value="ECO:0007669"/>
    <property type="project" value="UniProtKB-UniRule"/>
</dbReference>
<evidence type="ECO:0000256" key="1">
    <source>
        <dbReference type="ARBA" id="ARBA00006471"/>
    </source>
</evidence>
<dbReference type="Proteomes" id="UP000178869">
    <property type="component" value="Unassembled WGS sequence"/>
</dbReference>
<dbReference type="PROSITE" id="PS00053">
    <property type="entry name" value="RIBOSOMAL_S8"/>
    <property type="match status" value="1"/>
</dbReference>
<sequence>MTDPIADMLTRIKNAYAVKKETVSVPYSKFKYALAQVLGKEGFVMEVERKGRGVKRTIAIKLNYVEGEPAVTNFKRISKPGQRTYSGYSEISKHRRGRGMAILSTPQGLLTDKEARKNKIGGEILCEIW</sequence>
<dbReference type="Gene3D" id="3.30.1370.30">
    <property type="match status" value="1"/>
</dbReference>
<evidence type="ECO:0000256" key="5">
    <source>
        <dbReference type="HAMAP-Rule" id="MF_01302"/>
    </source>
</evidence>
<dbReference type="GO" id="GO:1990904">
    <property type="term" value="C:ribonucleoprotein complex"/>
    <property type="evidence" value="ECO:0007669"/>
    <property type="project" value="UniProtKB-KW"/>
</dbReference>
<dbReference type="GO" id="GO:0003735">
    <property type="term" value="F:structural constituent of ribosome"/>
    <property type="evidence" value="ECO:0007669"/>
    <property type="project" value="InterPro"/>
</dbReference>
<organism evidence="7 8">
    <name type="scientific">Candidatus Terrybacteria bacterium RIFCSPHIGHO2_01_FULL_43_35</name>
    <dbReference type="NCBI Taxonomy" id="1802361"/>
    <lineage>
        <taxon>Bacteria</taxon>
        <taxon>Candidatus Terryibacteriota</taxon>
    </lineage>
</organism>
<gene>
    <name evidence="5" type="primary">rpsH</name>
    <name evidence="7" type="ORF">A2828_03285</name>
</gene>
<accession>A0A1G2PEN9</accession>
<comment type="similarity">
    <text evidence="1 5 6">Belongs to the universal ribosomal protein uS8 family.</text>
</comment>
<proteinExistence type="inferred from homology"/>
<dbReference type="Pfam" id="PF00410">
    <property type="entry name" value="Ribosomal_S8"/>
    <property type="match status" value="1"/>
</dbReference>
<dbReference type="NCBIfam" id="NF001109">
    <property type="entry name" value="PRK00136.1"/>
    <property type="match status" value="1"/>
</dbReference>
<dbReference type="AlphaFoldDB" id="A0A1G2PEN9"/>
<evidence type="ECO:0000256" key="4">
    <source>
        <dbReference type="ARBA" id="ARBA00035258"/>
    </source>
</evidence>
<evidence type="ECO:0000313" key="8">
    <source>
        <dbReference type="Proteomes" id="UP000178869"/>
    </source>
</evidence>
<evidence type="ECO:0000256" key="6">
    <source>
        <dbReference type="RuleBase" id="RU003660"/>
    </source>
</evidence>
<keyword evidence="2 5" id="KW-0689">Ribosomal protein</keyword>
<dbReference type="GO" id="GO:0019843">
    <property type="term" value="F:rRNA binding"/>
    <property type="evidence" value="ECO:0007669"/>
    <property type="project" value="UniProtKB-UniRule"/>
</dbReference>
<dbReference type="GO" id="GO:0005840">
    <property type="term" value="C:ribosome"/>
    <property type="evidence" value="ECO:0007669"/>
    <property type="project" value="UniProtKB-KW"/>
</dbReference>
<comment type="subunit">
    <text evidence="5">Part of the 30S ribosomal subunit. Contacts proteins S5 and S12.</text>
</comment>
<protein>
    <recommendedName>
        <fullName evidence="4 5">Small ribosomal subunit protein uS8</fullName>
    </recommendedName>
</protein>
<dbReference type="InterPro" id="IPR047863">
    <property type="entry name" value="Ribosomal_uS8_CS"/>
</dbReference>
<name>A0A1G2PEN9_9BACT</name>
<dbReference type="Gene3D" id="3.30.1490.10">
    <property type="match status" value="1"/>
</dbReference>
<evidence type="ECO:0000256" key="2">
    <source>
        <dbReference type="ARBA" id="ARBA00022980"/>
    </source>
</evidence>
<dbReference type="FunFam" id="3.30.1490.10:FF:000001">
    <property type="entry name" value="30S ribosomal protein S8"/>
    <property type="match status" value="1"/>
</dbReference>
<dbReference type="InterPro" id="IPR000630">
    <property type="entry name" value="Ribosomal_uS8"/>
</dbReference>
<comment type="function">
    <text evidence="5">One of the primary rRNA binding proteins, it binds directly to 16S rRNA central domain where it helps coordinate assembly of the platform of the 30S subunit.</text>
</comment>
<reference evidence="7 8" key="1">
    <citation type="journal article" date="2016" name="Nat. Commun.">
        <title>Thousands of microbial genomes shed light on interconnected biogeochemical processes in an aquifer system.</title>
        <authorList>
            <person name="Anantharaman K."/>
            <person name="Brown C.T."/>
            <person name="Hug L.A."/>
            <person name="Sharon I."/>
            <person name="Castelle C.J."/>
            <person name="Probst A.J."/>
            <person name="Thomas B.C."/>
            <person name="Singh A."/>
            <person name="Wilkins M.J."/>
            <person name="Karaoz U."/>
            <person name="Brodie E.L."/>
            <person name="Williams K.H."/>
            <person name="Hubbard S.S."/>
            <person name="Banfield J.F."/>
        </authorList>
    </citation>
    <scope>NUCLEOTIDE SEQUENCE [LARGE SCALE GENOMIC DNA]</scope>
</reference>
<keyword evidence="5" id="KW-0694">RNA-binding</keyword>
<dbReference type="HAMAP" id="MF_01302_B">
    <property type="entry name" value="Ribosomal_uS8_B"/>
    <property type="match status" value="1"/>
</dbReference>
<dbReference type="PANTHER" id="PTHR11758">
    <property type="entry name" value="40S RIBOSOMAL PROTEIN S15A"/>
    <property type="match status" value="1"/>
</dbReference>
<evidence type="ECO:0000256" key="3">
    <source>
        <dbReference type="ARBA" id="ARBA00023274"/>
    </source>
</evidence>
<dbReference type="GO" id="GO:0005737">
    <property type="term" value="C:cytoplasm"/>
    <property type="evidence" value="ECO:0007669"/>
    <property type="project" value="UniProtKB-ARBA"/>
</dbReference>
<dbReference type="SUPFAM" id="SSF56047">
    <property type="entry name" value="Ribosomal protein S8"/>
    <property type="match status" value="1"/>
</dbReference>